<dbReference type="NCBIfam" id="NF005628">
    <property type="entry name" value="PRK07377.1-4"/>
    <property type="match status" value="1"/>
</dbReference>
<evidence type="ECO:0000313" key="9">
    <source>
        <dbReference type="Proteomes" id="UP000830835"/>
    </source>
</evidence>
<comment type="caution">
    <text evidence="8">The sequence shown here is derived from an EMBL/GenBank/DDBJ whole genome shotgun (WGS) entry which is preliminary data.</text>
</comment>
<keyword evidence="9" id="KW-1185">Reference proteome</keyword>
<keyword evidence="3 6" id="KW-0812">Transmembrane</keyword>
<evidence type="ECO:0000256" key="4">
    <source>
        <dbReference type="ARBA" id="ARBA00022989"/>
    </source>
</evidence>
<evidence type="ECO:0000313" key="8">
    <source>
        <dbReference type="EMBL" id="MCJ2542308.1"/>
    </source>
</evidence>
<comment type="subcellular location">
    <subcellularLocation>
        <location evidence="1">Cell membrane</location>
        <topology evidence="1">Multi-pass membrane protein</topology>
    </subcellularLocation>
</comment>
<sequence>MEETVLLVIVLLLPLTASLVVTQVNPYHALVMRGILGAIAALIYALFGAADVALTEALVGTMLSITLYAIAVRSSLSMRLGVLEGSPVLDASTPAARQLLQQVRQGLQPQHMRLELAAYTSPEALVAALQNREVHTIALEPIDGAADYRLMTRVPRLQVILAQQAILSEVMAA</sequence>
<gene>
    <name evidence="8" type="ORF">JX360_05210</name>
</gene>
<keyword evidence="4 6" id="KW-1133">Transmembrane helix</keyword>
<keyword evidence="2" id="KW-1003">Cell membrane</keyword>
<evidence type="ECO:0000256" key="1">
    <source>
        <dbReference type="ARBA" id="ARBA00004651"/>
    </source>
</evidence>
<dbReference type="Pfam" id="PF13244">
    <property type="entry name" value="MbhD"/>
    <property type="match status" value="1"/>
</dbReference>
<name>A0ABT0C940_THEVL</name>
<dbReference type="RefSeq" id="WP_244349535.1">
    <property type="nucleotide sequence ID" value="NZ_JAFIRA010000008.1"/>
</dbReference>
<accession>A0ABT0C940</accession>
<evidence type="ECO:0000256" key="3">
    <source>
        <dbReference type="ARBA" id="ARBA00022692"/>
    </source>
</evidence>
<feature type="transmembrane region" description="Helical" evidence="6">
    <location>
        <begin position="38"/>
        <end position="71"/>
    </location>
</feature>
<dbReference type="EMBL" id="JAFIRA010000008">
    <property type="protein sequence ID" value="MCJ2542308.1"/>
    <property type="molecule type" value="Genomic_DNA"/>
</dbReference>
<evidence type="ECO:0000256" key="6">
    <source>
        <dbReference type="SAM" id="Phobius"/>
    </source>
</evidence>
<dbReference type="Proteomes" id="UP000830835">
    <property type="component" value="Unassembled WGS sequence"/>
</dbReference>
<evidence type="ECO:0000256" key="5">
    <source>
        <dbReference type="ARBA" id="ARBA00023136"/>
    </source>
</evidence>
<feature type="domain" description="MrpA C-terminal/MbhD" evidence="7">
    <location>
        <begin position="11"/>
        <end position="74"/>
    </location>
</feature>
<reference evidence="8" key="1">
    <citation type="submission" date="2021-02" db="EMBL/GenBank/DDBJ databases">
        <title>The CRISPR/cas machinery reduction and long-range gene transfer in the hot spring cyanobacterium Synechococcus.</title>
        <authorList>
            <person name="Dvorak P."/>
            <person name="Jahodarova E."/>
            <person name="Hasler P."/>
            <person name="Poulickova A."/>
        </authorList>
    </citation>
    <scope>NUCLEOTIDE SEQUENCE</scope>
    <source>
        <strain evidence="8">Rupite</strain>
    </source>
</reference>
<evidence type="ECO:0000259" key="7">
    <source>
        <dbReference type="Pfam" id="PF13244"/>
    </source>
</evidence>
<proteinExistence type="predicted"/>
<organism evidence="8 9">
    <name type="scientific">Thermostichus vulcanus str. 'Rupite'</name>
    <dbReference type="NCBI Taxonomy" id="2813851"/>
    <lineage>
        <taxon>Bacteria</taxon>
        <taxon>Bacillati</taxon>
        <taxon>Cyanobacteriota</taxon>
        <taxon>Cyanophyceae</taxon>
        <taxon>Thermostichales</taxon>
        <taxon>Thermostichaceae</taxon>
        <taxon>Thermostichus</taxon>
    </lineage>
</organism>
<evidence type="ECO:0000256" key="2">
    <source>
        <dbReference type="ARBA" id="ARBA00022475"/>
    </source>
</evidence>
<protein>
    <submittedName>
        <fullName evidence="8">DUF4040 domain-containing protein</fullName>
    </submittedName>
</protein>
<dbReference type="NCBIfam" id="NF005630">
    <property type="entry name" value="PRK07377.1-6"/>
    <property type="match status" value="1"/>
</dbReference>
<keyword evidence="5 6" id="KW-0472">Membrane</keyword>
<dbReference type="InterPro" id="IPR025383">
    <property type="entry name" value="MrpA_C/MbhD"/>
</dbReference>